<comment type="caution">
    <text evidence="1">The sequence shown here is derived from an EMBL/GenBank/DDBJ whole genome shotgun (WGS) entry which is preliminary data.</text>
</comment>
<reference evidence="1" key="1">
    <citation type="submission" date="2023-11" db="EMBL/GenBank/DDBJ databases">
        <authorList>
            <person name="Poullet M."/>
        </authorList>
    </citation>
    <scope>NUCLEOTIDE SEQUENCE</scope>
    <source>
        <strain evidence="1">E1834</strain>
    </source>
</reference>
<gene>
    <name evidence="1" type="ORF">MENTE1834_LOCUS29369</name>
</gene>
<evidence type="ECO:0000313" key="1">
    <source>
        <dbReference type="EMBL" id="CAK5082114.1"/>
    </source>
</evidence>
<proteinExistence type="predicted"/>
<keyword evidence="2" id="KW-1185">Reference proteome</keyword>
<sequence length="62" mass="6911">MDGLVEKSKKEKNSFSSSESQGLIKRRQFSQYGAAQIGGMPEMPTGIGQFKIREKVYNTSHS</sequence>
<name>A0ACB0ZSK3_MELEN</name>
<organism evidence="1 2">
    <name type="scientific">Meloidogyne enterolobii</name>
    <name type="common">Root-knot nematode worm</name>
    <name type="synonym">Meloidogyne mayaguensis</name>
    <dbReference type="NCBI Taxonomy" id="390850"/>
    <lineage>
        <taxon>Eukaryota</taxon>
        <taxon>Metazoa</taxon>
        <taxon>Ecdysozoa</taxon>
        <taxon>Nematoda</taxon>
        <taxon>Chromadorea</taxon>
        <taxon>Rhabditida</taxon>
        <taxon>Tylenchina</taxon>
        <taxon>Tylenchomorpha</taxon>
        <taxon>Tylenchoidea</taxon>
        <taxon>Meloidogynidae</taxon>
        <taxon>Meloidogyninae</taxon>
        <taxon>Meloidogyne</taxon>
    </lineage>
</organism>
<evidence type="ECO:0000313" key="2">
    <source>
        <dbReference type="Proteomes" id="UP001497535"/>
    </source>
</evidence>
<protein>
    <submittedName>
        <fullName evidence="1">Uncharacterized protein</fullName>
    </submittedName>
</protein>
<dbReference type="EMBL" id="CAVMJV010000046">
    <property type="protein sequence ID" value="CAK5082114.1"/>
    <property type="molecule type" value="Genomic_DNA"/>
</dbReference>
<accession>A0ACB0ZSK3</accession>
<dbReference type="Proteomes" id="UP001497535">
    <property type="component" value="Unassembled WGS sequence"/>
</dbReference>